<proteinExistence type="predicted"/>
<evidence type="ECO:0000313" key="3">
    <source>
        <dbReference type="Proteomes" id="UP000075903"/>
    </source>
</evidence>
<dbReference type="EnsemblMetazoa" id="AMEM014788-RA">
    <property type="protein sequence ID" value="AMEM014788-PA"/>
    <property type="gene ID" value="AMEM014788"/>
</dbReference>
<name>A0A182VGX8_ANOME</name>
<accession>A0A182VGX8</accession>
<feature type="region of interest" description="Disordered" evidence="1">
    <location>
        <begin position="1"/>
        <end position="20"/>
    </location>
</feature>
<organism evidence="2 3">
    <name type="scientific">Anopheles merus</name>
    <name type="common">Mosquito</name>
    <dbReference type="NCBI Taxonomy" id="30066"/>
    <lineage>
        <taxon>Eukaryota</taxon>
        <taxon>Metazoa</taxon>
        <taxon>Ecdysozoa</taxon>
        <taxon>Arthropoda</taxon>
        <taxon>Hexapoda</taxon>
        <taxon>Insecta</taxon>
        <taxon>Pterygota</taxon>
        <taxon>Neoptera</taxon>
        <taxon>Endopterygota</taxon>
        <taxon>Diptera</taxon>
        <taxon>Nematocera</taxon>
        <taxon>Culicoidea</taxon>
        <taxon>Culicidae</taxon>
        <taxon>Anophelinae</taxon>
        <taxon>Anopheles</taxon>
    </lineage>
</organism>
<dbReference type="Proteomes" id="UP000075903">
    <property type="component" value="Unassembled WGS sequence"/>
</dbReference>
<feature type="compositionally biased region" description="Polar residues" evidence="1">
    <location>
        <begin position="9"/>
        <end position="20"/>
    </location>
</feature>
<evidence type="ECO:0000256" key="1">
    <source>
        <dbReference type="SAM" id="MobiDB-lite"/>
    </source>
</evidence>
<reference evidence="2" key="1">
    <citation type="submission" date="2020-05" db="UniProtKB">
        <authorList>
            <consortium name="EnsemblMetazoa"/>
        </authorList>
    </citation>
    <scope>IDENTIFICATION</scope>
    <source>
        <strain evidence="2">MAF</strain>
    </source>
</reference>
<evidence type="ECO:0000313" key="2">
    <source>
        <dbReference type="EnsemblMetazoa" id="AMEM014788-PA"/>
    </source>
</evidence>
<sequence>MSHPPETPSGRNGSPKDVTSNVCRAARERETKSMATFARVLQVIIPRDRGRFQERHYCRGRATLEEMDVALGEIKTAPRAGLRLAYCALGKKVSRGTLLKVLGWDAFGTPISAWSPLPLRHSREFASSQFKEFSGKMAEGHSGAISLPSSVPANKTHRNNKHGKWLVAVASRKVSRERNEMRHRILSSAHQRWELRRFVCEAEPNGAGIIRADCFVCTLECERRAGPLVLSDK</sequence>
<dbReference type="VEuPathDB" id="VectorBase:AMEM014788"/>
<protein>
    <submittedName>
        <fullName evidence="2">Uncharacterized protein</fullName>
    </submittedName>
</protein>
<keyword evidence="3" id="KW-1185">Reference proteome</keyword>
<dbReference type="AlphaFoldDB" id="A0A182VGX8"/>